<accession>A0ABS8WPP5</accession>
<dbReference type="InterPro" id="IPR006456">
    <property type="entry name" value="ZF_HD_homeobox_Cys/His_dimer"/>
</dbReference>
<dbReference type="PROSITE" id="PS51523">
    <property type="entry name" value="ZF_HD_DIMER"/>
    <property type="match status" value="1"/>
</dbReference>
<feature type="domain" description="ZF-HD dimerization-type" evidence="4">
    <location>
        <begin position="1"/>
        <end position="46"/>
    </location>
</feature>
<keyword evidence="1" id="KW-0479">Metal-binding</keyword>
<dbReference type="Gene3D" id="1.10.10.60">
    <property type="entry name" value="Homeodomain-like"/>
    <property type="match status" value="1"/>
</dbReference>
<dbReference type="SUPFAM" id="SSF46689">
    <property type="entry name" value="Homeodomain-like"/>
    <property type="match status" value="1"/>
</dbReference>
<keyword evidence="3" id="KW-0862">Zinc</keyword>
<gene>
    <name evidence="5" type="ORF">HAX54_051405</name>
</gene>
<dbReference type="Pfam" id="PF04770">
    <property type="entry name" value="ZF-HD_dimer"/>
    <property type="match status" value="1"/>
</dbReference>
<evidence type="ECO:0000256" key="1">
    <source>
        <dbReference type="ARBA" id="ARBA00022723"/>
    </source>
</evidence>
<reference evidence="5 6" key="1">
    <citation type="journal article" date="2021" name="BMC Genomics">
        <title>Datura genome reveals duplications of psychoactive alkaloid biosynthetic genes and high mutation rate following tissue culture.</title>
        <authorList>
            <person name="Rajewski A."/>
            <person name="Carter-House D."/>
            <person name="Stajich J."/>
            <person name="Litt A."/>
        </authorList>
    </citation>
    <scope>NUCLEOTIDE SEQUENCE [LARGE SCALE GENOMIC DNA]</scope>
    <source>
        <strain evidence="5">AR-01</strain>
    </source>
</reference>
<dbReference type="PANTHER" id="PTHR31948">
    <property type="entry name" value="ZINC-FINGER HOMEODOMAIN PROTEIN 2"/>
    <property type="match status" value="1"/>
</dbReference>
<keyword evidence="6" id="KW-1185">Reference proteome</keyword>
<protein>
    <recommendedName>
        <fullName evidence="4">ZF-HD dimerization-type domain-containing protein</fullName>
    </recommendedName>
</protein>
<sequence length="207" mass="23083">MHNYAATSMGHVLDGCGEFCPSGPPETPESFICVACHCHRSFHRKMKVKVEVEVEVEAGLELPILPINHPSNDTPIMIIDVPEQAKPREPRNTLNKNKVVIIPPAPPAGAGAGAETMTEMGGGEIEVADQRSLKRKYSSTSSSTSVRMRLDADQREKVRAFAEKIGWRWTKYNEQVIPFCAEIGITPYFLKNWIDNNRRKIGPKKTI</sequence>
<dbReference type="Proteomes" id="UP000823775">
    <property type="component" value="Unassembled WGS sequence"/>
</dbReference>
<evidence type="ECO:0000259" key="4">
    <source>
        <dbReference type="PROSITE" id="PS51523"/>
    </source>
</evidence>
<dbReference type="PANTHER" id="PTHR31948:SF59">
    <property type="entry name" value="ZINC-FINGER HOMEODOMAIN PROTEIN 5-LIKE"/>
    <property type="match status" value="1"/>
</dbReference>
<organism evidence="5 6">
    <name type="scientific">Datura stramonium</name>
    <name type="common">Jimsonweed</name>
    <name type="synonym">Common thornapple</name>
    <dbReference type="NCBI Taxonomy" id="4076"/>
    <lineage>
        <taxon>Eukaryota</taxon>
        <taxon>Viridiplantae</taxon>
        <taxon>Streptophyta</taxon>
        <taxon>Embryophyta</taxon>
        <taxon>Tracheophyta</taxon>
        <taxon>Spermatophyta</taxon>
        <taxon>Magnoliopsida</taxon>
        <taxon>eudicotyledons</taxon>
        <taxon>Gunneridae</taxon>
        <taxon>Pentapetalae</taxon>
        <taxon>asterids</taxon>
        <taxon>lamiids</taxon>
        <taxon>Solanales</taxon>
        <taxon>Solanaceae</taxon>
        <taxon>Solanoideae</taxon>
        <taxon>Datureae</taxon>
        <taxon>Datura</taxon>
    </lineage>
</organism>
<evidence type="ECO:0000256" key="3">
    <source>
        <dbReference type="ARBA" id="ARBA00022833"/>
    </source>
</evidence>
<comment type="caution">
    <text evidence="5">The sequence shown here is derived from an EMBL/GenBank/DDBJ whole genome shotgun (WGS) entry which is preliminary data.</text>
</comment>
<keyword evidence="2" id="KW-0863">Zinc-finger</keyword>
<dbReference type="InterPro" id="IPR009057">
    <property type="entry name" value="Homeodomain-like_sf"/>
</dbReference>
<name>A0ABS8WPP5_DATST</name>
<evidence type="ECO:0000313" key="5">
    <source>
        <dbReference type="EMBL" id="MCE3052006.1"/>
    </source>
</evidence>
<evidence type="ECO:0000313" key="6">
    <source>
        <dbReference type="Proteomes" id="UP000823775"/>
    </source>
</evidence>
<evidence type="ECO:0000256" key="2">
    <source>
        <dbReference type="ARBA" id="ARBA00022771"/>
    </source>
</evidence>
<dbReference type="NCBIfam" id="TIGR01566">
    <property type="entry name" value="ZF_HD_prot_N"/>
    <property type="match status" value="1"/>
</dbReference>
<dbReference type="EMBL" id="JACEIK010009150">
    <property type="protein sequence ID" value="MCE3052006.1"/>
    <property type="molecule type" value="Genomic_DNA"/>
</dbReference>
<proteinExistence type="predicted"/>